<sequence length="214" mass="23643">MARGVQRNRRYDRNEEREDDPSISTIDRDDGQRVALLSVSPLTFCTPQQRVLGVAGPKKAVKASASTGKSARYYPADDVPRPKHSRKKHNPPKVRASFTPGTVCILLSGRFRGKALNQAYVIGTSTKIDVSGVDVSKINDEYFARVESSSEDGEAEFFENDEAKPAIVSDQRKADQKSVDAALMKAVESTPVLKSYLGSKFTLGKHDRPHKMVF</sequence>
<evidence type="ECO:0000256" key="3">
    <source>
        <dbReference type="ARBA" id="ARBA00022640"/>
    </source>
</evidence>
<evidence type="ECO:0000313" key="7">
    <source>
        <dbReference type="EMBL" id="EJK63044.1"/>
    </source>
</evidence>
<organism evidence="7 8">
    <name type="scientific">Thalassiosira oceanica</name>
    <name type="common">Marine diatom</name>
    <dbReference type="NCBI Taxonomy" id="159749"/>
    <lineage>
        <taxon>Eukaryota</taxon>
        <taxon>Sar</taxon>
        <taxon>Stramenopiles</taxon>
        <taxon>Ochrophyta</taxon>
        <taxon>Bacillariophyta</taxon>
        <taxon>Coscinodiscophyceae</taxon>
        <taxon>Thalassiosirophycidae</taxon>
        <taxon>Thalassiosirales</taxon>
        <taxon>Thalassiosiraceae</taxon>
        <taxon>Thalassiosira</taxon>
    </lineage>
</organism>
<dbReference type="PANTHER" id="PTHR10715">
    <property type="entry name" value="60S RIBOSOMAL PROTEIN L6"/>
    <property type="match status" value="1"/>
</dbReference>
<evidence type="ECO:0000313" key="8">
    <source>
        <dbReference type="Proteomes" id="UP000266841"/>
    </source>
</evidence>
<dbReference type="Proteomes" id="UP000266841">
    <property type="component" value="Unassembled WGS sequence"/>
</dbReference>
<dbReference type="GO" id="GO:0009507">
    <property type="term" value="C:chloroplast"/>
    <property type="evidence" value="ECO:0007669"/>
    <property type="project" value="UniProtKB-SubCell"/>
</dbReference>
<dbReference type="EMBL" id="AGNL01018468">
    <property type="protein sequence ID" value="EJK63044.1"/>
    <property type="molecule type" value="Genomic_DNA"/>
</dbReference>
<protein>
    <recommendedName>
        <fullName evidence="9">60S ribosomal protein L6</fullName>
    </recommendedName>
</protein>
<dbReference type="OMA" id="KWYNADD"/>
<keyword evidence="8" id="KW-1185">Reference proteome</keyword>
<dbReference type="InterPro" id="IPR000915">
    <property type="entry name" value="60S_ribosomal_eL6"/>
</dbReference>
<proteinExistence type="predicted"/>
<feature type="region of interest" description="Disordered" evidence="6">
    <location>
        <begin position="1"/>
        <end position="29"/>
    </location>
</feature>
<name>K0SDK0_THAOC</name>
<dbReference type="PANTHER" id="PTHR10715:SF0">
    <property type="entry name" value="LARGE RIBOSOMAL SUBUNIT PROTEIN EL6"/>
    <property type="match status" value="1"/>
</dbReference>
<evidence type="ECO:0000256" key="5">
    <source>
        <dbReference type="ARBA" id="ARBA00023274"/>
    </source>
</evidence>
<keyword evidence="4" id="KW-0689">Ribosomal protein</keyword>
<dbReference type="InterPro" id="IPR041997">
    <property type="entry name" value="Ribosomal_eL6_KOW"/>
</dbReference>
<feature type="region of interest" description="Disordered" evidence="6">
    <location>
        <begin position="55"/>
        <end position="94"/>
    </location>
</feature>
<dbReference type="CDD" id="cd13156">
    <property type="entry name" value="KOW_RPL6"/>
    <property type="match status" value="1"/>
</dbReference>
<dbReference type="AlphaFoldDB" id="K0SDK0"/>
<dbReference type="InterPro" id="IPR008991">
    <property type="entry name" value="Translation_prot_SH3-like_sf"/>
</dbReference>
<comment type="subcellular location">
    <subcellularLocation>
        <location evidence="1">Plastid</location>
        <location evidence="1">Chloroplast</location>
    </subcellularLocation>
</comment>
<dbReference type="GO" id="GO:0022625">
    <property type="term" value="C:cytosolic large ribosomal subunit"/>
    <property type="evidence" value="ECO:0007669"/>
    <property type="project" value="TreeGrafter"/>
</dbReference>
<keyword evidence="2" id="KW-0150">Chloroplast</keyword>
<evidence type="ECO:0000256" key="6">
    <source>
        <dbReference type="SAM" id="MobiDB-lite"/>
    </source>
</evidence>
<dbReference type="OrthoDB" id="2436667at2759"/>
<reference evidence="7 8" key="1">
    <citation type="journal article" date="2012" name="Genome Biol.">
        <title>Genome and low-iron response of an oceanic diatom adapted to chronic iron limitation.</title>
        <authorList>
            <person name="Lommer M."/>
            <person name="Specht M."/>
            <person name="Roy A.S."/>
            <person name="Kraemer L."/>
            <person name="Andreson R."/>
            <person name="Gutowska M.A."/>
            <person name="Wolf J."/>
            <person name="Bergner S.V."/>
            <person name="Schilhabel M.B."/>
            <person name="Klostermeier U.C."/>
            <person name="Beiko R.G."/>
            <person name="Rosenstiel P."/>
            <person name="Hippler M."/>
            <person name="Laroche J."/>
        </authorList>
    </citation>
    <scope>NUCLEOTIDE SEQUENCE [LARGE SCALE GENOMIC DNA]</scope>
    <source>
        <strain evidence="7 8">CCMP1005</strain>
    </source>
</reference>
<dbReference type="GO" id="GO:0003723">
    <property type="term" value="F:RNA binding"/>
    <property type="evidence" value="ECO:0007669"/>
    <property type="project" value="TreeGrafter"/>
</dbReference>
<dbReference type="GO" id="GO:0000027">
    <property type="term" value="P:ribosomal large subunit assembly"/>
    <property type="evidence" value="ECO:0007669"/>
    <property type="project" value="TreeGrafter"/>
</dbReference>
<evidence type="ECO:0008006" key="9">
    <source>
        <dbReference type="Google" id="ProtNLM"/>
    </source>
</evidence>
<evidence type="ECO:0000256" key="4">
    <source>
        <dbReference type="ARBA" id="ARBA00022980"/>
    </source>
</evidence>
<dbReference type="GO" id="GO:0002181">
    <property type="term" value="P:cytoplasmic translation"/>
    <property type="evidence" value="ECO:0007669"/>
    <property type="project" value="TreeGrafter"/>
</dbReference>
<keyword evidence="3" id="KW-0934">Plastid</keyword>
<comment type="caution">
    <text evidence="7">The sequence shown here is derived from an EMBL/GenBank/DDBJ whole genome shotgun (WGS) entry which is preliminary data.</text>
</comment>
<dbReference type="eggNOG" id="KOG1694">
    <property type="taxonomic scope" value="Eukaryota"/>
</dbReference>
<dbReference type="SUPFAM" id="SSF50104">
    <property type="entry name" value="Translation proteins SH3-like domain"/>
    <property type="match status" value="1"/>
</dbReference>
<keyword evidence="5" id="KW-0687">Ribonucleoprotein</keyword>
<gene>
    <name evidence="7" type="ORF">THAOC_16316</name>
</gene>
<feature type="compositionally biased region" description="Basic residues" evidence="6">
    <location>
        <begin position="82"/>
        <end position="92"/>
    </location>
</feature>
<evidence type="ECO:0000256" key="1">
    <source>
        <dbReference type="ARBA" id="ARBA00004229"/>
    </source>
</evidence>
<evidence type="ECO:0000256" key="2">
    <source>
        <dbReference type="ARBA" id="ARBA00022528"/>
    </source>
</evidence>
<accession>K0SDK0</accession>
<dbReference type="GO" id="GO:0003735">
    <property type="term" value="F:structural constituent of ribosome"/>
    <property type="evidence" value="ECO:0007669"/>
    <property type="project" value="InterPro"/>
</dbReference>
<dbReference type="Pfam" id="PF01159">
    <property type="entry name" value="Ribosomal_L6e"/>
    <property type="match status" value="1"/>
</dbReference>